<sequence>MYGRSVSTPCVQPRQNTDGSGGRWSKTVDEVFDAFDTTGRRHGPEKDDTKPLRRTTFSLSALGKRITSSFSFPKSQDPHNFNSNEARRTIYRRTATSASRDGLWRGSDSSIKIGEHLDSVNSKCISATTSFKDGSEDSGTPWFDPDLLNVFERALEQIPGPFDNRTSTDEIALSESTQSCFRQKVSCERSNDSLEMKGGGVRRNKLSVGNSEGFLGSFREKKEMNVAKKILEGLRGNSRAKKDVSSLKKLVSLVSTEFHKDNSNANLLERFPLLCPPGGEHKVVLFFTSLRGVRTTFENCHSIRMTLSGFRVKMDERDVSMHSDFKRELKDLLGKSVSLPRLFIKGRYVGGVEEVMLLNEDGVLRKLLEDVPRTAVGACDRCADVRFIPCSKCSGSCKIISHENKVVRCPRCNENGLERCTICC</sequence>
<reference evidence="2" key="1">
    <citation type="journal article" date="2024" name="Proc. Natl. Acad. Sci. U.S.A.">
        <title>Extraordinary preservation of gene collinearity over three hundred million years revealed in homosporous lycophytes.</title>
        <authorList>
            <person name="Li C."/>
            <person name="Wickell D."/>
            <person name="Kuo L.Y."/>
            <person name="Chen X."/>
            <person name="Nie B."/>
            <person name="Liao X."/>
            <person name="Peng D."/>
            <person name="Ji J."/>
            <person name="Jenkins J."/>
            <person name="Williams M."/>
            <person name="Shu S."/>
            <person name="Plott C."/>
            <person name="Barry K."/>
            <person name="Rajasekar S."/>
            <person name="Grimwood J."/>
            <person name="Han X."/>
            <person name="Sun S."/>
            <person name="Hou Z."/>
            <person name="He W."/>
            <person name="Dai G."/>
            <person name="Sun C."/>
            <person name="Schmutz J."/>
            <person name="Leebens-Mack J.H."/>
            <person name="Li F.W."/>
            <person name="Wang L."/>
        </authorList>
    </citation>
    <scope>NUCLEOTIDE SEQUENCE [LARGE SCALE GENOMIC DNA]</scope>
    <source>
        <strain evidence="2">cv. PW_Plant_1</strain>
    </source>
</reference>
<keyword evidence="2" id="KW-1185">Reference proteome</keyword>
<evidence type="ECO:0000313" key="2">
    <source>
        <dbReference type="Proteomes" id="UP001162992"/>
    </source>
</evidence>
<proteinExistence type="predicted"/>
<protein>
    <submittedName>
        <fullName evidence="1">Uncharacterized protein</fullName>
    </submittedName>
</protein>
<accession>A0ACC2EMJ3</accession>
<dbReference type="Proteomes" id="UP001162992">
    <property type="component" value="Chromosome 1"/>
</dbReference>
<evidence type="ECO:0000313" key="1">
    <source>
        <dbReference type="EMBL" id="KAJ7567664.1"/>
    </source>
</evidence>
<dbReference type="EMBL" id="CM055092">
    <property type="protein sequence ID" value="KAJ7567664.1"/>
    <property type="molecule type" value="Genomic_DNA"/>
</dbReference>
<comment type="caution">
    <text evidence="1">The sequence shown here is derived from an EMBL/GenBank/DDBJ whole genome shotgun (WGS) entry which is preliminary data.</text>
</comment>
<gene>
    <name evidence="1" type="ORF">O6H91_01G001200</name>
</gene>
<organism evidence="1 2">
    <name type="scientific">Diphasiastrum complanatum</name>
    <name type="common">Issler's clubmoss</name>
    <name type="synonym">Lycopodium complanatum</name>
    <dbReference type="NCBI Taxonomy" id="34168"/>
    <lineage>
        <taxon>Eukaryota</taxon>
        <taxon>Viridiplantae</taxon>
        <taxon>Streptophyta</taxon>
        <taxon>Embryophyta</taxon>
        <taxon>Tracheophyta</taxon>
        <taxon>Lycopodiopsida</taxon>
        <taxon>Lycopodiales</taxon>
        <taxon>Lycopodiaceae</taxon>
        <taxon>Lycopodioideae</taxon>
        <taxon>Diphasiastrum</taxon>
    </lineage>
</organism>
<name>A0ACC2EMJ3_DIPCM</name>